<comment type="caution">
    <text evidence="2">The sequence shown here is derived from an EMBL/GenBank/DDBJ whole genome shotgun (WGS) entry which is preliminary data.</text>
</comment>
<evidence type="ECO:0008006" key="4">
    <source>
        <dbReference type="Google" id="ProtNLM"/>
    </source>
</evidence>
<dbReference type="InterPro" id="IPR021109">
    <property type="entry name" value="Peptidase_aspartic_dom_sf"/>
</dbReference>
<evidence type="ECO:0000313" key="2">
    <source>
        <dbReference type="EMBL" id="GGB82960.1"/>
    </source>
</evidence>
<keyword evidence="1" id="KW-0812">Transmembrane</keyword>
<dbReference type="Gene3D" id="2.40.70.10">
    <property type="entry name" value="Acid Proteases"/>
    <property type="match status" value="1"/>
</dbReference>
<dbReference type="CDD" id="cd05483">
    <property type="entry name" value="retropepsin_like_bacteria"/>
    <property type="match status" value="1"/>
</dbReference>
<feature type="transmembrane region" description="Helical" evidence="1">
    <location>
        <begin position="12"/>
        <end position="31"/>
    </location>
</feature>
<protein>
    <recommendedName>
        <fullName evidence="4">Aspartyl protease family protein</fullName>
    </recommendedName>
</protein>
<keyword evidence="1" id="KW-1133">Transmembrane helix</keyword>
<keyword evidence="1" id="KW-0472">Membrane</keyword>
<dbReference type="EMBL" id="BMIJ01000001">
    <property type="protein sequence ID" value="GGB82960.1"/>
    <property type="molecule type" value="Genomic_DNA"/>
</dbReference>
<keyword evidence="3" id="KW-1185">Reference proteome</keyword>
<reference evidence="3" key="1">
    <citation type="journal article" date="2019" name="Int. J. Syst. Evol. Microbiol.">
        <title>The Global Catalogue of Microorganisms (GCM) 10K type strain sequencing project: providing services to taxonomists for standard genome sequencing and annotation.</title>
        <authorList>
            <consortium name="The Broad Institute Genomics Platform"/>
            <consortium name="The Broad Institute Genome Sequencing Center for Infectious Disease"/>
            <person name="Wu L."/>
            <person name="Ma J."/>
        </authorList>
    </citation>
    <scope>NUCLEOTIDE SEQUENCE [LARGE SCALE GENOMIC DNA]</scope>
    <source>
        <strain evidence="3">CGMCC 1.15341</strain>
    </source>
</reference>
<proteinExistence type="predicted"/>
<evidence type="ECO:0000313" key="3">
    <source>
        <dbReference type="Proteomes" id="UP000629025"/>
    </source>
</evidence>
<organism evidence="2 3">
    <name type="scientific">Marinobacterium zhoushanense</name>
    <dbReference type="NCBI Taxonomy" id="1679163"/>
    <lineage>
        <taxon>Bacteria</taxon>
        <taxon>Pseudomonadati</taxon>
        <taxon>Pseudomonadota</taxon>
        <taxon>Gammaproteobacteria</taxon>
        <taxon>Oceanospirillales</taxon>
        <taxon>Oceanospirillaceae</taxon>
        <taxon>Marinobacterium</taxon>
    </lineage>
</organism>
<accession>A0ABQ1JZ46</accession>
<dbReference type="NCBIfam" id="TIGR02281">
    <property type="entry name" value="clan_AA_DTGA"/>
    <property type="match status" value="1"/>
</dbReference>
<name>A0ABQ1JZ46_9GAMM</name>
<dbReference type="PROSITE" id="PS00141">
    <property type="entry name" value="ASP_PROTEASE"/>
    <property type="match status" value="1"/>
</dbReference>
<dbReference type="InterPro" id="IPR034122">
    <property type="entry name" value="Retropepsin-like_bacterial"/>
</dbReference>
<evidence type="ECO:0000256" key="1">
    <source>
        <dbReference type="SAM" id="Phobius"/>
    </source>
</evidence>
<sequence length="172" mass="18995">MQDSDRNRRRMARLMTHLTWVAVLAMLTLYFNNYIESRENPNAALALTDSLGAEVVLERNRAGHYLAPGRINGQRVDFLVDTGATSVSVPEHLAQKLGLRAGVPMQSMTANGVVTVYRTTLASVELGGIRMQDVSASINPGMSDDIVLLGMSFMQHLELTQREGRLTLRVPQ</sequence>
<dbReference type="InterPro" id="IPR001969">
    <property type="entry name" value="Aspartic_peptidase_AS"/>
</dbReference>
<dbReference type="RefSeq" id="WP_188745602.1">
    <property type="nucleotide sequence ID" value="NZ_BMIJ01000001.1"/>
</dbReference>
<dbReference type="Proteomes" id="UP000629025">
    <property type="component" value="Unassembled WGS sequence"/>
</dbReference>
<dbReference type="InterPro" id="IPR011969">
    <property type="entry name" value="Clan_AA_Asp_peptidase_C"/>
</dbReference>
<gene>
    <name evidence="2" type="ORF">GCM10011352_05980</name>
</gene>
<dbReference type="Pfam" id="PF13975">
    <property type="entry name" value="gag-asp_proteas"/>
    <property type="match status" value="1"/>
</dbReference>
<dbReference type="SUPFAM" id="SSF50630">
    <property type="entry name" value="Acid proteases"/>
    <property type="match status" value="1"/>
</dbReference>